<dbReference type="Proteomes" id="UP000323946">
    <property type="component" value="Unassembled WGS sequence"/>
</dbReference>
<evidence type="ECO:0000313" key="3">
    <source>
        <dbReference type="Proteomes" id="UP000323946"/>
    </source>
</evidence>
<dbReference type="AlphaFoldDB" id="A0A5M7C1G0"/>
<evidence type="ECO:0000256" key="1">
    <source>
        <dbReference type="SAM" id="SignalP"/>
    </source>
</evidence>
<evidence type="ECO:0000313" key="2">
    <source>
        <dbReference type="EMBL" id="KAA5836276.1"/>
    </source>
</evidence>
<keyword evidence="3" id="KW-1185">Reference proteome</keyword>
<proteinExistence type="predicted"/>
<sequence length="69" mass="7204">MGNRVKKAVVASSFGLGMLLATAAPALADSWGVTASDCLWAGGSVVQFEYGTHACIGGWYDGEYVTDWS</sequence>
<protein>
    <submittedName>
        <fullName evidence="2">Uncharacterized protein</fullName>
    </submittedName>
</protein>
<accession>A0A5M7C1G0</accession>
<comment type="caution">
    <text evidence="2">The sequence shown here is derived from an EMBL/GenBank/DDBJ whole genome shotgun (WGS) entry which is preliminary data.</text>
</comment>
<dbReference type="OrthoDB" id="9901528at2"/>
<gene>
    <name evidence="2" type="ORF">F1721_08175</name>
</gene>
<dbReference type="EMBL" id="VWPH01000003">
    <property type="protein sequence ID" value="KAA5836276.1"/>
    <property type="molecule type" value="Genomic_DNA"/>
</dbReference>
<feature type="signal peptide" evidence="1">
    <location>
        <begin position="1"/>
        <end position="28"/>
    </location>
</feature>
<reference evidence="2 3" key="1">
    <citation type="submission" date="2019-09" db="EMBL/GenBank/DDBJ databases">
        <title>Draft genome sequence of the thermophilic Saccharopolyspora hirsuta VKM Ac-666T.</title>
        <authorList>
            <person name="Lobastova T.G."/>
            <person name="Fokina V."/>
            <person name="Bragin E.Y."/>
            <person name="Shtratnikova V.Y."/>
            <person name="Starodumova I.P."/>
            <person name="Tarlachkov S.V."/>
            <person name="Donova M.V."/>
        </authorList>
    </citation>
    <scope>NUCLEOTIDE SEQUENCE [LARGE SCALE GENOMIC DNA]</scope>
    <source>
        <strain evidence="2 3">VKM Ac-666</strain>
    </source>
</reference>
<name>A0A5M7C1G0_SACHI</name>
<dbReference type="RefSeq" id="WP_150065932.1">
    <property type="nucleotide sequence ID" value="NZ_JBEPDJ010000003.1"/>
</dbReference>
<keyword evidence="1" id="KW-0732">Signal</keyword>
<feature type="chain" id="PRO_5024455242" evidence="1">
    <location>
        <begin position="29"/>
        <end position="69"/>
    </location>
</feature>
<organism evidence="2 3">
    <name type="scientific">Saccharopolyspora hirsuta</name>
    <dbReference type="NCBI Taxonomy" id="1837"/>
    <lineage>
        <taxon>Bacteria</taxon>
        <taxon>Bacillati</taxon>
        <taxon>Actinomycetota</taxon>
        <taxon>Actinomycetes</taxon>
        <taxon>Pseudonocardiales</taxon>
        <taxon>Pseudonocardiaceae</taxon>
        <taxon>Saccharopolyspora</taxon>
    </lineage>
</organism>